<dbReference type="Proteomes" id="UP001552299">
    <property type="component" value="Unassembled WGS sequence"/>
</dbReference>
<proteinExistence type="predicted"/>
<dbReference type="EMBL" id="JANQDX010000008">
    <property type="protein sequence ID" value="KAL0920268.1"/>
    <property type="molecule type" value="Genomic_DNA"/>
</dbReference>
<accession>A0ABD0V5N9</accession>
<dbReference type="AlphaFoldDB" id="A0ABD0V5N9"/>
<protein>
    <submittedName>
        <fullName evidence="1">Uncharacterized protein</fullName>
    </submittedName>
</protein>
<evidence type="ECO:0000313" key="1">
    <source>
        <dbReference type="EMBL" id="KAL0920268.1"/>
    </source>
</evidence>
<name>A0ABD0V5N9_DENTH</name>
<evidence type="ECO:0000313" key="2">
    <source>
        <dbReference type="Proteomes" id="UP001552299"/>
    </source>
</evidence>
<gene>
    <name evidence="1" type="ORF">M5K25_009389</name>
</gene>
<organism evidence="1 2">
    <name type="scientific">Dendrobium thyrsiflorum</name>
    <name type="common">Pinecone-like raceme dendrobium</name>
    <name type="synonym">Orchid</name>
    <dbReference type="NCBI Taxonomy" id="117978"/>
    <lineage>
        <taxon>Eukaryota</taxon>
        <taxon>Viridiplantae</taxon>
        <taxon>Streptophyta</taxon>
        <taxon>Embryophyta</taxon>
        <taxon>Tracheophyta</taxon>
        <taxon>Spermatophyta</taxon>
        <taxon>Magnoliopsida</taxon>
        <taxon>Liliopsida</taxon>
        <taxon>Asparagales</taxon>
        <taxon>Orchidaceae</taxon>
        <taxon>Epidendroideae</taxon>
        <taxon>Malaxideae</taxon>
        <taxon>Dendrobiinae</taxon>
        <taxon>Dendrobium</taxon>
    </lineage>
</organism>
<keyword evidence="2" id="KW-1185">Reference proteome</keyword>
<sequence>MKSEISFRGAVKLYARRNLSNSYRSSVVSTSSVCDLCMKEIKLENRSTTHFSRDGRMNLMKNFNERTGRTYNRT</sequence>
<reference evidence="1 2" key="1">
    <citation type="journal article" date="2024" name="Plant Biotechnol. J.">
        <title>Dendrobium thyrsiflorum genome and its molecular insights into genes involved in important horticultural traits.</title>
        <authorList>
            <person name="Chen B."/>
            <person name="Wang J.Y."/>
            <person name="Zheng P.J."/>
            <person name="Li K.L."/>
            <person name="Liang Y.M."/>
            <person name="Chen X.F."/>
            <person name="Zhang C."/>
            <person name="Zhao X."/>
            <person name="He X."/>
            <person name="Zhang G.Q."/>
            <person name="Liu Z.J."/>
            <person name="Xu Q."/>
        </authorList>
    </citation>
    <scope>NUCLEOTIDE SEQUENCE [LARGE SCALE GENOMIC DNA]</scope>
    <source>
        <strain evidence="1">GZMU011</strain>
    </source>
</reference>
<comment type="caution">
    <text evidence="1">The sequence shown here is derived from an EMBL/GenBank/DDBJ whole genome shotgun (WGS) entry which is preliminary data.</text>
</comment>